<sequence>MASASSPSPAVEAARANLQRRGDMASASSPSPAVEARGQMNQPSVSWGKKITDKGGKLLSRLLLFPLSRVVFSTTLLRILLFSSPLSSSPPLCFATFPASPPLCFVFSSRPSAL</sequence>
<protein>
    <submittedName>
        <fullName evidence="2">Uncharacterized protein</fullName>
    </submittedName>
</protein>
<accession>A0A9Q0H1U3</accession>
<feature type="region of interest" description="Disordered" evidence="1">
    <location>
        <begin position="1"/>
        <end position="48"/>
    </location>
</feature>
<evidence type="ECO:0000313" key="2">
    <source>
        <dbReference type="EMBL" id="KAJ4956723.1"/>
    </source>
</evidence>
<proteinExistence type="predicted"/>
<dbReference type="AlphaFoldDB" id="A0A9Q0H1U3"/>
<evidence type="ECO:0000256" key="1">
    <source>
        <dbReference type="SAM" id="MobiDB-lite"/>
    </source>
</evidence>
<evidence type="ECO:0000313" key="3">
    <source>
        <dbReference type="Proteomes" id="UP001141806"/>
    </source>
</evidence>
<feature type="compositionally biased region" description="Low complexity" evidence="1">
    <location>
        <begin position="1"/>
        <end position="16"/>
    </location>
</feature>
<comment type="caution">
    <text evidence="2">The sequence shown here is derived from an EMBL/GenBank/DDBJ whole genome shotgun (WGS) entry which is preliminary data.</text>
</comment>
<reference evidence="2" key="1">
    <citation type="journal article" date="2023" name="Plant J.">
        <title>The genome of the king protea, Protea cynaroides.</title>
        <authorList>
            <person name="Chang J."/>
            <person name="Duong T.A."/>
            <person name="Schoeman C."/>
            <person name="Ma X."/>
            <person name="Roodt D."/>
            <person name="Barker N."/>
            <person name="Li Z."/>
            <person name="Van de Peer Y."/>
            <person name="Mizrachi E."/>
        </authorList>
    </citation>
    <scope>NUCLEOTIDE SEQUENCE</scope>
    <source>
        <tissue evidence="2">Young leaves</tissue>
    </source>
</reference>
<dbReference type="Proteomes" id="UP001141806">
    <property type="component" value="Unassembled WGS sequence"/>
</dbReference>
<keyword evidence="3" id="KW-1185">Reference proteome</keyword>
<gene>
    <name evidence="2" type="ORF">NE237_013506</name>
</gene>
<name>A0A9Q0H1U3_9MAGN</name>
<dbReference type="EMBL" id="JAMYWD010000011">
    <property type="protein sequence ID" value="KAJ4956723.1"/>
    <property type="molecule type" value="Genomic_DNA"/>
</dbReference>
<organism evidence="2 3">
    <name type="scientific">Protea cynaroides</name>
    <dbReference type="NCBI Taxonomy" id="273540"/>
    <lineage>
        <taxon>Eukaryota</taxon>
        <taxon>Viridiplantae</taxon>
        <taxon>Streptophyta</taxon>
        <taxon>Embryophyta</taxon>
        <taxon>Tracheophyta</taxon>
        <taxon>Spermatophyta</taxon>
        <taxon>Magnoliopsida</taxon>
        <taxon>Proteales</taxon>
        <taxon>Proteaceae</taxon>
        <taxon>Protea</taxon>
    </lineage>
</organism>